<evidence type="ECO:0000313" key="2">
    <source>
        <dbReference type="Proteomes" id="UP000288843"/>
    </source>
</evidence>
<accession>A0A443VG51</accession>
<dbReference type="Proteomes" id="UP000288843">
    <property type="component" value="Unassembled WGS sequence"/>
</dbReference>
<proteinExistence type="predicted"/>
<organism evidence="1 2">
    <name type="scientific">Raoultella planticola</name>
    <name type="common">Klebsiella planticola</name>
    <dbReference type="NCBI Taxonomy" id="575"/>
    <lineage>
        <taxon>Bacteria</taxon>
        <taxon>Pseudomonadati</taxon>
        <taxon>Pseudomonadota</taxon>
        <taxon>Gammaproteobacteria</taxon>
        <taxon>Enterobacterales</taxon>
        <taxon>Enterobacteriaceae</taxon>
        <taxon>Klebsiella/Raoultella group</taxon>
        <taxon>Raoultella</taxon>
    </lineage>
</organism>
<evidence type="ECO:0000313" key="1">
    <source>
        <dbReference type="EMBL" id="RWT17459.1"/>
    </source>
</evidence>
<name>A0A443VG51_RAOPL</name>
<sequence>MISPIPPGPQKRTLLFSQSYRQNRILQSAAQDRGGGGSHAGEPTQILHFNIRSLKATAEKGDYLATLAAPGRYVRIGSDRLLVCFLLMCND</sequence>
<comment type="caution">
    <text evidence="1">The sequence shown here is derived from an EMBL/GenBank/DDBJ whole genome shotgun (WGS) entry which is preliminary data.</text>
</comment>
<gene>
    <name evidence="1" type="ORF">DN603_25345</name>
</gene>
<dbReference type="EMBL" id="QKOX01000037">
    <property type="protein sequence ID" value="RWT17459.1"/>
    <property type="molecule type" value="Genomic_DNA"/>
</dbReference>
<dbReference type="AlphaFoldDB" id="A0A443VG51"/>
<protein>
    <submittedName>
        <fullName evidence="1">Uncharacterized protein</fullName>
    </submittedName>
</protein>
<reference evidence="1 2" key="1">
    <citation type="submission" date="2018-06" db="EMBL/GenBank/DDBJ databases">
        <title>Carbapenemase-producing Enterobacteriaceae present in wastewater treatment plant effluent and nearby surface waters in the US.</title>
        <authorList>
            <person name="Mathys D.A."/>
            <person name="Mollenkopf D.F."/>
            <person name="Feicht S.M."/>
            <person name="Adams R.J."/>
            <person name="Albers A.L."/>
            <person name="Stuever D.M."/>
            <person name="Daniels J.B."/>
            <person name="Wittum T.E."/>
        </authorList>
    </citation>
    <scope>NUCLEOTIDE SEQUENCE [LARGE SCALE GENOMIC DNA]</scope>
    <source>
        <strain evidence="1 2">GEO_47_Down_B</strain>
    </source>
</reference>